<dbReference type="Proteomes" id="UP000291469">
    <property type="component" value="Chromosome"/>
</dbReference>
<dbReference type="InterPro" id="IPR019089">
    <property type="entry name" value="Cas_GSU0054"/>
</dbReference>
<dbReference type="NCBIfam" id="TIGR02165">
    <property type="entry name" value="cas5_6_GSU0054"/>
    <property type="match status" value="1"/>
</dbReference>
<evidence type="ECO:0000313" key="2">
    <source>
        <dbReference type="Proteomes" id="UP000291469"/>
    </source>
</evidence>
<accession>A0A411YEG1</accession>
<protein>
    <submittedName>
        <fullName evidence="1">Type I-U CRISPR-associated protein Cas5/Cas6</fullName>
    </submittedName>
</protein>
<sequence>MIAVEVELLHGVLRLAGSDAAVTGVPTTGEWPPSPARLFAALVAADGTGRHCTVTDGSELEWLESAGAPELIADDRDDVLVSPVTPRYVVDDQRAAGTVQDYPARKATMVRPGVRVCPRRPRVVYEWPDATPPAHVVEGLQRRAARVGYLGCADSPVRMRVATTPTNPMEEDDAPAGAARSAASRRWRVGEQGMDVLPVPWQGSLAVLDDAYERWRAGQPVRRAWLPTGHARYTAPHTRRDDADETWAGVWLRLRPALDGRRVRLVTETLRAAVLEHYERHVAGASEQVPAALHGHGYTGTGLDHAYWLALPDVGHRHARGRILGAAVALPPAARLGVSADERAHLLEGLRSALWHVRELVAPGAFRVQVEPAGAAGQRVWSTHPRRWTQPARRWASVFPVVHERFTGKGLDLDEVARWCAHAGLPAPVGFRASRPPLVPGGVALRAHEARRNAAGRRPFTHVEVTFAEPVAGPMALGRLRHFGVGLMAPVDDTPNPDTTVTAQEVGQ</sequence>
<reference evidence="1 2" key="1">
    <citation type="submission" date="2019-01" db="EMBL/GenBank/DDBJ databases">
        <title>Egibacter rhizosphaerae EGI 80759T.</title>
        <authorList>
            <person name="Chen D.-D."/>
            <person name="Tian Y."/>
            <person name="Jiao J.-Y."/>
            <person name="Zhang X.-T."/>
            <person name="Zhang Y.-G."/>
            <person name="Zhang Y."/>
            <person name="Xiao M."/>
            <person name="Shu W.-S."/>
            <person name="Li W.-J."/>
        </authorList>
    </citation>
    <scope>NUCLEOTIDE SEQUENCE [LARGE SCALE GENOMIC DNA]</scope>
    <source>
        <strain evidence="1 2">EGI 80759</strain>
    </source>
</reference>
<gene>
    <name evidence="1" type="primary">cas5u6u</name>
    <name evidence="1" type="ORF">ER308_08820</name>
</gene>
<dbReference type="OrthoDB" id="9787885at2"/>
<dbReference type="RefSeq" id="WP_131154640.1">
    <property type="nucleotide sequence ID" value="NZ_CP036402.1"/>
</dbReference>
<dbReference type="EMBL" id="CP036402">
    <property type="protein sequence ID" value="QBI19643.1"/>
    <property type="molecule type" value="Genomic_DNA"/>
</dbReference>
<dbReference type="KEGG" id="erz:ER308_08820"/>
<keyword evidence="2" id="KW-1185">Reference proteome</keyword>
<evidence type="ECO:0000313" key="1">
    <source>
        <dbReference type="EMBL" id="QBI19643.1"/>
    </source>
</evidence>
<dbReference type="AlphaFoldDB" id="A0A411YEG1"/>
<dbReference type="Pfam" id="PF09609">
    <property type="entry name" value="Cas_GSU0054"/>
    <property type="match status" value="1"/>
</dbReference>
<name>A0A411YEG1_9ACTN</name>
<organism evidence="1 2">
    <name type="scientific">Egibacter rhizosphaerae</name>
    <dbReference type="NCBI Taxonomy" id="1670831"/>
    <lineage>
        <taxon>Bacteria</taxon>
        <taxon>Bacillati</taxon>
        <taxon>Actinomycetota</taxon>
        <taxon>Nitriliruptoria</taxon>
        <taxon>Egibacterales</taxon>
        <taxon>Egibacteraceae</taxon>
        <taxon>Egibacter</taxon>
    </lineage>
</organism>
<proteinExistence type="predicted"/>